<comment type="caution">
    <text evidence="1">The sequence shown here is derived from an EMBL/GenBank/DDBJ whole genome shotgun (WGS) entry which is preliminary data.</text>
</comment>
<proteinExistence type="predicted"/>
<feature type="non-terminal residue" evidence="1">
    <location>
        <position position="1"/>
    </location>
</feature>
<dbReference type="AlphaFoldDB" id="X1VZM6"/>
<evidence type="ECO:0000313" key="1">
    <source>
        <dbReference type="EMBL" id="GAJ18720.1"/>
    </source>
</evidence>
<organism evidence="1">
    <name type="scientific">marine sediment metagenome</name>
    <dbReference type="NCBI Taxonomy" id="412755"/>
    <lineage>
        <taxon>unclassified sequences</taxon>
        <taxon>metagenomes</taxon>
        <taxon>ecological metagenomes</taxon>
    </lineage>
</organism>
<accession>X1VZM6</accession>
<sequence length="70" mass="7981">DRWDNCRRDKCGISRSCGTDSPGDKALWENPVGQCPGHPWGPFVWQAGKELEYSISELLPRYRLAGDDTW</sequence>
<gene>
    <name evidence="1" type="ORF">S12H4_61202</name>
</gene>
<protein>
    <submittedName>
        <fullName evidence="1">Uncharacterized protein</fullName>
    </submittedName>
</protein>
<name>X1VZM6_9ZZZZ</name>
<reference evidence="1" key="1">
    <citation type="journal article" date="2014" name="Front. Microbiol.">
        <title>High frequency of phylogenetically diverse reductive dehalogenase-homologous genes in deep subseafloor sedimentary metagenomes.</title>
        <authorList>
            <person name="Kawai M."/>
            <person name="Futagami T."/>
            <person name="Toyoda A."/>
            <person name="Takaki Y."/>
            <person name="Nishi S."/>
            <person name="Hori S."/>
            <person name="Arai W."/>
            <person name="Tsubouchi T."/>
            <person name="Morono Y."/>
            <person name="Uchiyama I."/>
            <person name="Ito T."/>
            <person name="Fujiyama A."/>
            <person name="Inagaki F."/>
            <person name="Takami H."/>
        </authorList>
    </citation>
    <scope>NUCLEOTIDE SEQUENCE</scope>
    <source>
        <strain evidence="1">Expedition CK06-06</strain>
    </source>
</reference>
<dbReference type="EMBL" id="BARW01040542">
    <property type="protein sequence ID" value="GAJ18720.1"/>
    <property type="molecule type" value="Genomic_DNA"/>
</dbReference>